<accession>A0ABX1GI81</accession>
<reference evidence="1 2" key="1">
    <citation type="submission" date="2020-04" db="EMBL/GenBank/DDBJ databases">
        <authorList>
            <person name="Yoon J."/>
        </authorList>
    </citation>
    <scope>NUCLEOTIDE SEQUENCE [LARGE SCALE GENOMIC DNA]</scope>
    <source>
        <strain evidence="1 2">KMU-166</strain>
    </source>
</reference>
<proteinExistence type="predicted"/>
<protein>
    <recommendedName>
        <fullName evidence="3">Lipoprotein</fullName>
    </recommendedName>
</protein>
<keyword evidence="2" id="KW-1185">Reference proteome</keyword>
<name>A0ABX1GI81_9GAMM</name>
<comment type="caution">
    <text evidence="1">The sequence shown here is derived from an EMBL/GenBank/DDBJ whole genome shotgun (WGS) entry which is preliminary data.</text>
</comment>
<organism evidence="1 2">
    <name type="scientific">Spongiibacter thalassae</name>
    <dbReference type="NCBI Taxonomy" id="2721624"/>
    <lineage>
        <taxon>Bacteria</taxon>
        <taxon>Pseudomonadati</taxon>
        <taxon>Pseudomonadota</taxon>
        <taxon>Gammaproteobacteria</taxon>
        <taxon>Cellvibrionales</taxon>
        <taxon>Spongiibacteraceae</taxon>
        <taxon>Spongiibacter</taxon>
    </lineage>
</organism>
<dbReference type="Proteomes" id="UP000765845">
    <property type="component" value="Unassembled WGS sequence"/>
</dbReference>
<evidence type="ECO:0008006" key="3">
    <source>
        <dbReference type="Google" id="ProtNLM"/>
    </source>
</evidence>
<dbReference type="EMBL" id="JAAWWK010000004">
    <property type="protein sequence ID" value="NKI18123.1"/>
    <property type="molecule type" value="Genomic_DNA"/>
</dbReference>
<sequence>MLQSSFAALSEDHLAMAHFSVLRLSTRTRFRLALLCLSACFIAACSGPQSRRQEFGRFTQLERDGGLRLFEYEFRRPQQQVRPITHTTDPERLAREREMLKPENQLHHAKLLLKRDSRVKEYCPNGYIILDEYVVLDEIKIRGECRYQESTSR</sequence>
<dbReference type="RefSeq" id="WP_168450653.1">
    <property type="nucleotide sequence ID" value="NZ_JAAWWK010000004.1"/>
</dbReference>
<evidence type="ECO:0000313" key="2">
    <source>
        <dbReference type="Proteomes" id="UP000765845"/>
    </source>
</evidence>
<evidence type="ECO:0000313" key="1">
    <source>
        <dbReference type="EMBL" id="NKI18123.1"/>
    </source>
</evidence>
<gene>
    <name evidence="1" type="ORF">HCU74_11975</name>
</gene>